<dbReference type="InterPro" id="IPR054189">
    <property type="entry name" value="DUF6894"/>
</dbReference>
<dbReference type="EMBL" id="CP080590">
    <property type="protein sequence ID" value="QYO75076.1"/>
    <property type="molecule type" value="Genomic_DNA"/>
</dbReference>
<keyword evidence="3" id="KW-1185">Reference proteome</keyword>
<dbReference type="Proteomes" id="UP000825799">
    <property type="component" value="Chromosome"/>
</dbReference>
<protein>
    <recommendedName>
        <fullName evidence="1">DUF6894 domain-containing protein</fullName>
    </recommendedName>
</protein>
<gene>
    <name evidence="2" type="ORF">K1X15_10370</name>
</gene>
<evidence type="ECO:0000313" key="2">
    <source>
        <dbReference type="EMBL" id="QYO75076.1"/>
    </source>
</evidence>
<dbReference type="RefSeq" id="WP_220303540.1">
    <property type="nucleotide sequence ID" value="NZ_CP080590.1"/>
</dbReference>
<feature type="domain" description="DUF6894" evidence="1">
    <location>
        <begin position="4"/>
        <end position="68"/>
    </location>
</feature>
<sequence>MAWFFFEVQRAGEDPVPDLIGGEFDTIERARQEASNALYEMAMDVKPGSGPTSIQITVKNELGQIVARRTARFESEDIEP</sequence>
<proteinExistence type="predicted"/>
<evidence type="ECO:0000259" key="1">
    <source>
        <dbReference type="Pfam" id="PF21834"/>
    </source>
</evidence>
<evidence type="ECO:0000313" key="3">
    <source>
        <dbReference type="Proteomes" id="UP000825799"/>
    </source>
</evidence>
<dbReference type="Pfam" id="PF21834">
    <property type="entry name" value="DUF6894"/>
    <property type="match status" value="1"/>
</dbReference>
<reference evidence="2 3" key="1">
    <citation type="submission" date="2021-08" db="EMBL/GenBank/DDBJ databases">
        <title>Devosia salina sp. nov., isolated from the South China Sea sediment.</title>
        <authorList>
            <person name="Zhou Z."/>
        </authorList>
    </citation>
    <scope>NUCLEOTIDE SEQUENCE [LARGE SCALE GENOMIC DNA]</scope>
    <source>
        <strain evidence="2 3">SCS-3</strain>
    </source>
</reference>
<name>A0ABX8WAU5_9HYPH</name>
<accession>A0ABX8WAU5</accession>
<organism evidence="2 3">
    <name type="scientific">Devosia salina</name>
    <dbReference type="NCBI Taxonomy" id="2860336"/>
    <lineage>
        <taxon>Bacteria</taxon>
        <taxon>Pseudomonadati</taxon>
        <taxon>Pseudomonadota</taxon>
        <taxon>Alphaproteobacteria</taxon>
        <taxon>Hyphomicrobiales</taxon>
        <taxon>Devosiaceae</taxon>
        <taxon>Devosia</taxon>
    </lineage>
</organism>